<comment type="caution">
    <text evidence="4">The sequence shown here is derived from an EMBL/GenBank/DDBJ whole genome shotgun (WGS) entry which is preliminary data.</text>
</comment>
<feature type="domain" description="Cep192/Spd-2-like" evidence="3">
    <location>
        <begin position="662"/>
        <end position="773"/>
    </location>
</feature>
<accession>A0A8J2WBN2</accession>
<feature type="domain" description="Cep192-like" evidence="2">
    <location>
        <begin position="992"/>
        <end position="1087"/>
    </location>
</feature>
<dbReference type="AlphaFoldDB" id="A0A8J2WBN2"/>
<dbReference type="Gene3D" id="2.60.40.10">
    <property type="entry name" value="Immunoglobulins"/>
    <property type="match status" value="2"/>
</dbReference>
<dbReference type="GO" id="GO:0090222">
    <property type="term" value="P:centrosome-templated microtubule nucleation"/>
    <property type="evidence" value="ECO:0007669"/>
    <property type="project" value="InterPro"/>
</dbReference>
<evidence type="ECO:0000259" key="3">
    <source>
        <dbReference type="Pfam" id="PF22073"/>
    </source>
</evidence>
<dbReference type="GO" id="GO:0005814">
    <property type="term" value="C:centriole"/>
    <property type="evidence" value="ECO:0007669"/>
    <property type="project" value="TreeGrafter"/>
</dbReference>
<dbReference type="PANTHER" id="PTHR16029:SF11">
    <property type="entry name" value="CENTROSOMAL PROTEIN OF 192 KDA"/>
    <property type="match status" value="1"/>
</dbReference>
<dbReference type="InterPro" id="IPR039103">
    <property type="entry name" value="Spd-2/CEP192"/>
</dbReference>
<dbReference type="Proteomes" id="UP000789390">
    <property type="component" value="Unassembled WGS sequence"/>
</dbReference>
<feature type="compositionally biased region" description="Polar residues" evidence="1">
    <location>
        <begin position="175"/>
        <end position="198"/>
    </location>
</feature>
<evidence type="ECO:0000259" key="2">
    <source>
        <dbReference type="Pfam" id="PF22066"/>
    </source>
</evidence>
<dbReference type="EMBL" id="CAKKLH010000317">
    <property type="protein sequence ID" value="CAH0111793.1"/>
    <property type="molecule type" value="Genomic_DNA"/>
</dbReference>
<dbReference type="InterPro" id="IPR054088">
    <property type="entry name" value="Cep192-like_D8"/>
</dbReference>
<protein>
    <recommendedName>
        <fullName evidence="6">Centrosomal protein of 192 kDa</fullName>
    </recommendedName>
</protein>
<dbReference type="GO" id="GO:0019901">
    <property type="term" value="F:protein kinase binding"/>
    <property type="evidence" value="ECO:0007669"/>
    <property type="project" value="TreeGrafter"/>
</dbReference>
<reference evidence="4" key="1">
    <citation type="submission" date="2021-11" db="EMBL/GenBank/DDBJ databases">
        <authorList>
            <person name="Schell T."/>
        </authorList>
    </citation>
    <scope>NUCLEOTIDE SEQUENCE</scope>
    <source>
        <strain evidence="4">M5</strain>
    </source>
</reference>
<dbReference type="PANTHER" id="PTHR16029">
    <property type="entry name" value="CENTROSOMAL PROTEIN OF 192 KDA"/>
    <property type="match status" value="1"/>
</dbReference>
<dbReference type="InterPro" id="IPR013783">
    <property type="entry name" value="Ig-like_fold"/>
</dbReference>
<gene>
    <name evidence="4" type="ORF">DGAL_LOCUS15447</name>
</gene>
<dbReference type="GO" id="GO:0090307">
    <property type="term" value="P:mitotic spindle assembly"/>
    <property type="evidence" value="ECO:0007669"/>
    <property type="project" value="TreeGrafter"/>
</dbReference>
<evidence type="ECO:0008006" key="6">
    <source>
        <dbReference type="Google" id="ProtNLM"/>
    </source>
</evidence>
<proteinExistence type="predicted"/>
<feature type="region of interest" description="Disordered" evidence="1">
    <location>
        <begin position="287"/>
        <end position="322"/>
    </location>
</feature>
<dbReference type="GO" id="GO:0000242">
    <property type="term" value="C:pericentriolar material"/>
    <property type="evidence" value="ECO:0007669"/>
    <property type="project" value="TreeGrafter"/>
</dbReference>
<dbReference type="Pfam" id="PF22073">
    <property type="entry name" value="Cep192_D4"/>
    <property type="match status" value="1"/>
</dbReference>
<feature type="region of interest" description="Disordered" evidence="1">
    <location>
        <begin position="1"/>
        <end position="25"/>
    </location>
</feature>
<dbReference type="GO" id="GO:0005737">
    <property type="term" value="C:cytoplasm"/>
    <property type="evidence" value="ECO:0007669"/>
    <property type="project" value="TreeGrafter"/>
</dbReference>
<evidence type="ECO:0000313" key="5">
    <source>
        <dbReference type="Proteomes" id="UP000789390"/>
    </source>
</evidence>
<feature type="compositionally biased region" description="Low complexity" evidence="1">
    <location>
        <begin position="1"/>
        <end position="13"/>
    </location>
</feature>
<name>A0A8J2WBN2_9CRUS</name>
<sequence length="1088" mass="120250">MDNLSQQSQSNSSWENPFGLSGNIGPCDLESGEQFVGDELRAFFDKEEKLYQSASSVKSDQSHQTEKSNPMVSGITLRSFMVESGDSDLIQQKLTMSQYLAYKSEPMGPELGDSASFRERPYFSFQDKSLQSTNSEKSEPGVAEFNPDFSQEPSWMRKKSLSSLSSSENLEIPSKMSSDSSENWLIGKNKSTSQSNLMDSIEKSCASLPRKLNSSQHFKGKNLTSLKQPASMTPHEVGEISELPSLYWKPHDESHNDVGQSHLESVLEKEAISNCHSYVAGHVESLSLGSDSSRRPSEIAASSQSSSSPASTIRENTDFPRCDSLISEPQLSSTREITDDYIDLSSSEKHVHFLPDPPHAEISHITMGTQNLQLGSLLEVSSKPNLCSTAMTPSAKSSEHVMRILANLSQKGNFADLEQDNQLMTSQMNQVLDVDVTSRNLDLEWERIERELTQHDPNGFSPESWVAIFSNTSSLSTPLLMNKIKEHVLRLNGRGMSSELMPSESSGIGESGFEITESRADSAYVLQSNSNCIRQLKTTESVNNSDIFSRTSTGTSNLPQQIVTESKQQLATESKRQLATPVLVSPTLAEIDGKVMNCRHTLSAMPTRSTANRELKTPIDGLAKSQFNEKDLAQLTSTVIKKIPATGVKADFIESQPSHQGPLVKCNKSQVYFGGARIRHTQMQNVVVRNSSFKQALGLEVCIKDSNDFFVLDENRSLVSRRNFQLEPRQECSLELVFQPHNLGPLTAKLNLYPRCESAKNVKYTVNLFGYGGSSHIQQLAHNTNGPEQTLVPKSKGTFWNCQLVLENRGNVAGFAFIQPLQENGKVMESSYQCIVMPQCCLVNAGDSKHIQIFIHPSKNGKLTLTSLKLRLVWGDEPLRARWIRCIANGTPIKPTSEINEIDWTRLLQLECNNNNSLSPDISEEDMALFFNNTTVEEIGVVIPEQGHDSHFVTLAAEPATVLESSNVSDTMLSQRRLTTANSGKFPSDVVVSAAVNELVFPSTKVGTVSSQKIPLQNWSGAKQEVRVKEIIGPFIMKHTRNAVPGGYFTRLPIQFHPTKIGSHTGCVILDVGQNEKSLTITLKGEAY</sequence>
<feature type="compositionally biased region" description="Polar residues" evidence="1">
    <location>
        <begin position="212"/>
        <end position="231"/>
    </location>
</feature>
<dbReference type="OrthoDB" id="67059at2759"/>
<evidence type="ECO:0000313" key="4">
    <source>
        <dbReference type="EMBL" id="CAH0111793.1"/>
    </source>
</evidence>
<feature type="compositionally biased region" description="Low complexity" evidence="1">
    <location>
        <begin position="298"/>
        <end position="311"/>
    </location>
</feature>
<dbReference type="GO" id="GO:0051298">
    <property type="term" value="P:centrosome duplication"/>
    <property type="evidence" value="ECO:0007669"/>
    <property type="project" value="InterPro"/>
</dbReference>
<evidence type="ECO:0000256" key="1">
    <source>
        <dbReference type="SAM" id="MobiDB-lite"/>
    </source>
</evidence>
<dbReference type="InterPro" id="IPR054090">
    <property type="entry name" value="Cep192_Spd-2-like_dom"/>
</dbReference>
<keyword evidence="5" id="KW-1185">Reference proteome</keyword>
<dbReference type="Pfam" id="PF22066">
    <property type="entry name" value="Cep192_D8"/>
    <property type="match status" value="1"/>
</dbReference>
<feature type="region of interest" description="Disordered" evidence="1">
    <location>
        <begin position="128"/>
        <end position="236"/>
    </location>
</feature>
<dbReference type="GO" id="GO:0071539">
    <property type="term" value="P:protein localization to centrosome"/>
    <property type="evidence" value="ECO:0007669"/>
    <property type="project" value="InterPro"/>
</dbReference>
<organism evidence="4 5">
    <name type="scientific">Daphnia galeata</name>
    <dbReference type="NCBI Taxonomy" id="27404"/>
    <lineage>
        <taxon>Eukaryota</taxon>
        <taxon>Metazoa</taxon>
        <taxon>Ecdysozoa</taxon>
        <taxon>Arthropoda</taxon>
        <taxon>Crustacea</taxon>
        <taxon>Branchiopoda</taxon>
        <taxon>Diplostraca</taxon>
        <taxon>Cladocera</taxon>
        <taxon>Anomopoda</taxon>
        <taxon>Daphniidae</taxon>
        <taxon>Daphnia</taxon>
    </lineage>
</organism>